<name>A0A8K0WWU4_9HYPO</name>
<dbReference type="GO" id="GO:0000435">
    <property type="term" value="P:positive regulation of transcription from RNA polymerase II promoter by galactose"/>
    <property type="evidence" value="ECO:0007669"/>
    <property type="project" value="TreeGrafter"/>
</dbReference>
<dbReference type="GO" id="GO:0005634">
    <property type="term" value="C:nucleus"/>
    <property type="evidence" value="ECO:0007669"/>
    <property type="project" value="TreeGrafter"/>
</dbReference>
<proteinExistence type="predicted"/>
<dbReference type="AlphaFoldDB" id="A0A8K0WWU4"/>
<dbReference type="CDD" id="cd12148">
    <property type="entry name" value="fungal_TF_MHR"/>
    <property type="match status" value="1"/>
</dbReference>
<keyword evidence="4" id="KW-0539">Nucleus</keyword>
<dbReference type="GO" id="GO:0008270">
    <property type="term" value="F:zinc ion binding"/>
    <property type="evidence" value="ECO:0007669"/>
    <property type="project" value="InterPro"/>
</dbReference>
<dbReference type="InterPro" id="IPR007219">
    <property type="entry name" value="XnlR_reg_dom"/>
</dbReference>
<dbReference type="GO" id="GO:0000981">
    <property type="term" value="F:DNA-binding transcription factor activity, RNA polymerase II-specific"/>
    <property type="evidence" value="ECO:0007669"/>
    <property type="project" value="InterPro"/>
</dbReference>
<feature type="compositionally biased region" description="Low complexity" evidence="5">
    <location>
        <begin position="48"/>
        <end position="57"/>
    </location>
</feature>
<dbReference type="SMART" id="SM00066">
    <property type="entry name" value="GAL4"/>
    <property type="match status" value="1"/>
</dbReference>
<evidence type="ECO:0000256" key="3">
    <source>
        <dbReference type="ARBA" id="ARBA00023163"/>
    </source>
</evidence>
<feature type="domain" description="Zn(2)-C6 fungal-type" evidence="6">
    <location>
        <begin position="17"/>
        <end position="46"/>
    </location>
</feature>
<dbReference type="Proteomes" id="UP000813444">
    <property type="component" value="Unassembled WGS sequence"/>
</dbReference>
<feature type="compositionally biased region" description="Pro residues" evidence="5">
    <location>
        <begin position="858"/>
        <end position="868"/>
    </location>
</feature>
<dbReference type="GO" id="GO:0006351">
    <property type="term" value="P:DNA-templated transcription"/>
    <property type="evidence" value="ECO:0007669"/>
    <property type="project" value="InterPro"/>
</dbReference>
<dbReference type="PANTHER" id="PTHR47424">
    <property type="entry name" value="REGULATORY PROTEIN GAL4"/>
    <property type="match status" value="1"/>
</dbReference>
<evidence type="ECO:0000313" key="8">
    <source>
        <dbReference type="Proteomes" id="UP000813444"/>
    </source>
</evidence>
<dbReference type="Gene3D" id="4.10.240.10">
    <property type="entry name" value="Zn(2)-C6 fungal-type DNA-binding domain"/>
    <property type="match status" value="1"/>
</dbReference>
<dbReference type="CDD" id="cd00067">
    <property type="entry name" value="GAL4"/>
    <property type="match status" value="1"/>
</dbReference>
<dbReference type="PROSITE" id="PS50048">
    <property type="entry name" value="ZN2_CY6_FUNGAL_2"/>
    <property type="match status" value="1"/>
</dbReference>
<sequence>MTRSKIPEEKRQRTARACDLCKRRKQKCNGKNPCISCVKKSQNCVYSGTLSSSGSSSAKTPESPTRGRTGEKPLHCDTIPEEEPENQPARHPSFVPPPPSAFHSATDAAPTSSATKRTSEQAGHSLERPNRQPARSEPDDEAIVDWQTRMLQDPYGRLLYVGESAALAYLQLIRMIVAVSDGSSDFTNDPNRHMIMEALVPPTENVLYLLPDRDTAIILVESYFVNTGGILQVLDRHDFEKSLDACYTNPLSVAKQSLCLIYLTMAIGLVMATPAPNTREHQVIAELRGEKFDRAENFFRAASELGGPQGGFYDSNLWSVQALILMTMYTLAVARRSSAYSYYGMAVRTAIALGLHRLRDFPTVFKDPEVILRTNIWRSMFILDRFISVSLGRPVSISEDDCCEGSLEAPGEEKPPNGQAGGIVDSLDGAIKSCQSLGHILKKVYSRRKISVRVAQDITSTFEKQSKYQQSGIDPAHLLSADHGGGDAAHVMCILHVHLFRSHAIILLNRPLFLFILTKELKARAAATRTPRRVSSRLEKHSEVCVGQAIYTIRLIQAAFRSGHLPKRNPFVLYFLFSAVLILLTNEFASLYTNPDYEALLTQTIQIMEYCAETDAQADRLLYIVRAFARVVVDKVAKNAEKGKQPHRVTMSSINSADPIGTFPQPPHGMGRRSMQSELPGSVHCSSANCNTTCGFDHSGAANHRVDSRYGARNDGFRAGSIISTSSRNSSNSHGDRSSIYTVGDVKRDATETHSLEDEVTFETFWNFSNGPNGTQARQMPGAGQATPMVVPHGLPSMRPQHQSPPMPTLPPPPSRHILPGFTPFVNSTFVNVGHHGLQGDREHAPPAVMHSSSSPLPQMPPFKSPRF</sequence>
<evidence type="ECO:0000256" key="2">
    <source>
        <dbReference type="ARBA" id="ARBA00023015"/>
    </source>
</evidence>
<dbReference type="PROSITE" id="PS00463">
    <property type="entry name" value="ZN2_CY6_FUNGAL_1"/>
    <property type="match status" value="1"/>
</dbReference>
<feature type="compositionally biased region" description="Low complexity" evidence="5">
    <location>
        <begin position="104"/>
        <end position="115"/>
    </location>
</feature>
<evidence type="ECO:0000313" key="7">
    <source>
        <dbReference type="EMBL" id="KAH7328545.1"/>
    </source>
</evidence>
<feature type="region of interest" description="Disordered" evidence="5">
    <location>
        <begin position="48"/>
        <end position="139"/>
    </location>
</feature>
<organism evidence="7 8">
    <name type="scientific">Stachybotrys elegans</name>
    <dbReference type="NCBI Taxonomy" id="80388"/>
    <lineage>
        <taxon>Eukaryota</taxon>
        <taxon>Fungi</taxon>
        <taxon>Dikarya</taxon>
        <taxon>Ascomycota</taxon>
        <taxon>Pezizomycotina</taxon>
        <taxon>Sordariomycetes</taxon>
        <taxon>Hypocreomycetidae</taxon>
        <taxon>Hypocreales</taxon>
        <taxon>Stachybotryaceae</taxon>
        <taxon>Stachybotrys</taxon>
    </lineage>
</organism>
<comment type="caution">
    <text evidence="7">The sequence shown here is derived from an EMBL/GenBank/DDBJ whole genome shotgun (WGS) entry which is preliminary data.</text>
</comment>
<dbReference type="Pfam" id="PF04082">
    <property type="entry name" value="Fungal_trans"/>
    <property type="match status" value="1"/>
</dbReference>
<feature type="region of interest" description="Disordered" evidence="5">
    <location>
        <begin position="767"/>
        <end position="786"/>
    </location>
</feature>
<keyword evidence="3" id="KW-0804">Transcription</keyword>
<dbReference type="OrthoDB" id="4064873at2759"/>
<dbReference type="SUPFAM" id="SSF57701">
    <property type="entry name" value="Zn2/Cys6 DNA-binding domain"/>
    <property type="match status" value="1"/>
</dbReference>
<dbReference type="Pfam" id="PF00172">
    <property type="entry name" value="Zn_clus"/>
    <property type="match status" value="1"/>
</dbReference>
<evidence type="ECO:0000256" key="1">
    <source>
        <dbReference type="ARBA" id="ARBA00022723"/>
    </source>
</evidence>
<keyword evidence="8" id="KW-1185">Reference proteome</keyword>
<evidence type="ECO:0000256" key="4">
    <source>
        <dbReference type="ARBA" id="ARBA00023242"/>
    </source>
</evidence>
<dbReference type="PANTHER" id="PTHR47424:SF9">
    <property type="entry name" value="TAH-2"/>
    <property type="match status" value="1"/>
</dbReference>
<keyword evidence="1" id="KW-0479">Metal-binding</keyword>
<gene>
    <name evidence="7" type="ORF">B0I35DRAFT_20764</name>
</gene>
<dbReference type="InterPro" id="IPR051127">
    <property type="entry name" value="Fungal_SecMet_Regulators"/>
</dbReference>
<dbReference type="SMART" id="SM00906">
    <property type="entry name" value="Fungal_trans"/>
    <property type="match status" value="1"/>
</dbReference>
<dbReference type="InterPro" id="IPR001138">
    <property type="entry name" value="Zn2Cys6_DnaBD"/>
</dbReference>
<dbReference type="InterPro" id="IPR036864">
    <property type="entry name" value="Zn2-C6_fun-type_DNA-bd_sf"/>
</dbReference>
<evidence type="ECO:0000259" key="6">
    <source>
        <dbReference type="PROSITE" id="PS50048"/>
    </source>
</evidence>
<feature type="compositionally biased region" description="Basic and acidic residues" evidence="5">
    <location>
        <begin position="125"/>
        <end position="137"/>
    </location>
</feature>
<reference evidence="7" key="1">
    <citation type="journal article" date="2021" name="Nat. Commun.">
        <title>Genetic determinants of endophytism in the Arabidopsis root mycobiome.</title>
        <authorList>
            <person name="Mesny F."/>
            <person name="Miyauchi S."/>
            <person name="Thiergart T."/>
            <person name="Pickel B."/>
            <person name="Atanasova L."/>
            <person name="Karlsson M."/>
            <person name="Huettel B."/>
            <person name="Barry K.W."/>
            <person name="Haridas S."/>
            <person name="Chen C."/>
            <person name="Bauer D."/>
            <person name="Andreopoulos W."/>
            <person name="Pangilinan J."/>
            <person name="LaButti K."/>
            <person name="Riley R."/>
            <person name="Lipzen A."/>
            <person name="Clum A."/>
            <person name="Drula E."/>
            <person name="Henrissat B."/>
            <person name="Kohler A."/>
            <person name="Grigoriev I.V."/>
            <person name="Martin F.M."/>
            <person name="Hacquard S."/>
        </authorList>
    </citation>
    <scope>NUCLEOTIDE SEQUENCE</scope>
    <source>
        <strain evidence="7">MPI-CAGE-CH-0235</strain>
    </source>
</reference>
<dbReference type="EMBL" id="JAGPNK010000001">
    <property type="protein sequence ID" value="KAH7328545.1"/>
    <property type="molecule type" value="Genomic_DNA"/>
</dbReference>
<evidence type="ECO:0000256" key="5">
    <source>
        <dbReference type="SAM" id="MobiDB-lite"/>
    </source>
</evidence>
<feature type="compositionally biased region" description="Polar residues" evidence="5">
    <location>
        <begin position="767"/>
        <end position="778"/>
    </location>
</feature>
<dbReference type="GO" id="GO:0000978">
    <property type="term" value="F:RNA polymerase II cis-regulatory region sequence-specific DNA binding"/>
    <property type="evidence" value="ECO:0007669"/>
    <property type="project" value="TreeGrafter"/>
</dbReference>
<protein>
    <submittedName>
        <fullName evidence="7">Fungal-specific transcription factor domain-containing protein</fullName>
    </submittedName>
</protein>
<feature type="region of interest" description="Disordered" evidence="5">
    <location>
        <begin position="835"/>
        <end position="868"/>
    </location>
</feature>
<accession>A0A8K0WWU4</accession>
<keyword evidence="2" id="KW-0805">Transcription regulation</keyword>